<protein>
    <recommendedName>
        <fullName evidence="10">Fluoride-specific ion channel FluC</fullName>
    </recommendedName>
</protein>
<dbReference type="HAMAP" id="MF_00454">
    <property type="entry name" value="FluC"/>
    <property type="match status" value="1"/>
</dbReference>
<dbReference type="Proteomes" id="UP000198618">
    <property type="component" value="Unassembled WGS sequence"/>
</dbReference>
<evidence type="ECO:0000256" key="10">
    <source>
        <dbReference type="HAMAP-Rule" id="MF_00454"/>
    </source>
</evidence>
<dbReference type="Pfam" id="PF02537">
    <property type="entry name" value="CRCB"/>
    <property type="match status" value="1"/>
</dbReference>
<dbReference type="PANTHER" id="PTHR28259">
    <property type="entry name" value="FLUORIDE EXPORT PROTEIN 1-RELATED"/>
    <property type="match status" value="1"/>
</dbReference>
<evidence type="ECO:0000313" key="12">
    <source>
        <dbReference type="Proteomes" id="UP000198618"/>
    </source>
</evidence>
<keyword evidence="5 10" id="KW-0472">Membrane</keyword>
<name>A0A1I0DSU0_9BACI</name>
<evidence type="ECO:0000256" key="7">
    <source>
        <dbReference type="ARBA" id="ARBA00035120"/>
    </source>
</evidence>
<feature type="transmembrane region" description="Helical" evidence="10">
    <location>
        <begin position="65"/>
        <end position="84"/>
    </location>
</feature>
<keyword evidence="10" id="KW-0406">Ion transport</keyword>
<sequence>MNAKTIVAVGLGGTIGAISRYGIALAIPLEKATFPYATLIANLIGCLLLSYVLNRSVIKEKIGNTTFTALTTGVIGSFTTFSTFAVETVTLFQTNIILSSIYVFSNMLGGLLFCFLGYKVASIQRRATV</sequence>
<evidence type="ECO:0000256" key="6">
    <source>
        <dbReference type="ARBA" id="ARBA00023303"/>
    </source>
</evidence>
<comment type="similarity">
    <text evidence="7 10">Belongs to the fluoride channel Fluc/FEX (TC 1.A.43) family.</text>
</comment>
<evidence type="ECO:0000256" key="3">
    <source>
        <dbReference type="ARBA" id="ARBA00022692"/>
    </source>
</evidence>
<reference evidence="11 12" key="1">
    <citation type="submission" date="2016-10" db="EMBL/GenBank/DDBJ databases">
        <authorList>
            <person name="de Groot N.N."/>
        </authorList>
    </citation>
    <scope>NUCLEOTIDE SEQUENCE [LARGE SCALE GENOMIC DNA]</scope>
    <source>
        <strain evidence="11 12">IBRC-M 10780</strain>
    </source>
</reference>
<feature type="binding site" evidence="10">
    <location>
        <position position="76"/>
    </location>
    <ligand>
        <name>Na(+)</name>
        <dbReference type="ChEBI" id="CHEBI:29101"/>
        <note>structural</note>
    </ligand>
</feature>
<dbReference type="OrthoDB" id="9799631at2"/>
<evidence type="ECO:0000256" key="8">
    <source>
        <dbReference type="ARBA" id="ARBA00035585"/>
    </source>
</evidence>
<comment type="function">
    <text evidence="9 10">Fluoride-specific ion channel. Important for reducing fluoride concentration in the cell, thus reducing its toxicity.</text>
</comment>
<dbReference type="InterPro" id="IPR003691">
    <property type="entry name" value="FluC"/>
</dbReference>
<dbReference type="STRING" id="930131.SAMN05216389_109125"/>
<dbReference type="PANTHER" id="PTHR28259:SF1">
    <property type="entry name" value="FLUORIDE EXPORT PROTEIN 1-RELATED"/>
    <property type="match status" value="1"/>
</dbReference>
<dbReference type="RefSeq" id="WP_090869907.1">
    <property type="nucleotide sequence ID" value="NZ_FOHE01000009.1"/>
</dbReference>
<keyword evidence="10" id="KW-0479">Metal-binding</keyword>
<dbReference type="GO" id="GO:0005886">
    <property type="term" value="C:plasma membrane"/>
    <property type="evidence" value="ECO:0007669"/>
    <property type="project" value="UniProtKB-SubCell"/>
</dbReference>
<evidence type="ECO:0000256" key="1">
    <source>
        <dbReference type="ARBA" id="ARBA00004651"/>
    </source>
</evidence>
<comment type="activity regulation">
    <text evidence="10">Na(+) is not transported, but it plays an essential structural role and its presence is essential for fluoride channel function.</text>
</comment>
<feature type="transmembrane region" description="Helical" evidence="10">
    <location>
        <begin position="34"/>
        <end position="53"/>
    </location>
</feature>
<dbReference type="GO" id="GO:0062054">
    <property type="term" value="F:fluoride channel activity"/>
    <property type="evidence" value="ECO:0007669"/>
    <property type="project" value="UniProtKB-UniRule"/>
</dbReference>
<evidence type="ECO:0000313" key="11">
    <source>
        <dbReference type="EMBL" id="SET35271.1"/>
    </source>
</evidence>
<evidence type="ECO:0000256" key="9">
    <source>
        <dbReference type="ARBA" id="ARBA00049940"/>
    </source>
</evidence>
<organism evidence="11 12">
    <name type="scientific">Oceanobacillus limi</name>
    <dbReference type="NCBI Taxonomy" id="930131"/>
    <lineage>
        <taxon>Bacteria</taxon>
        <taxon>Bacillati</taxon>
        <taxon>Bacillota</taxon>
        <taxon>Bacilli</taxon>
        <taxon>Bacillales</taxon>
        <taxon>Bacillaceae</taxon>
        <taxon>Oceanobacillus</taxon>
    </lineage>
</organism>
<evidence type="ECO:0000256" key="4">
    <source>
        <dbReference type="ARBA" id="ARBA00022989"/>
    </source>
</evidence>
<evidence type="ECO:0000256" key="5">
    <source>
        <dbReference type="ARBA" id="ARBA00023136"/>
    </source>
</evidence>
<keyword evidence="6 10" id="KW-0407">Ion channel</keyword>
<proteinExistence type="inferred from homology"/>
<keyword evidence="10" id="KW-0813">Transport</keyword>
<keyword evidence="2 10" id="KW-1003">Cell membrane</keyword>
<comment type="catalytic activity">
    <reaction evidence="8">
        <text>fluoride(in) = fluoride(out)</text>
        <dbReference type="Rhea" id="RHEA:76159"/>
        <dbReference type="ChEBI" id="CHEBI:17051"/>
    </reaction>
    <physiologicalReaction direction="left-to-right" evidence="8">
        <dbReference type="Rhea" id="RHEA:76160"/>
    </physiologicalReaction>
</comment>
<keyword evidence="3 10" id="KW-0812">Transmembrane</keyword>
<keyword evidence="12" id="KW-1185">Reference proteome</keyword>
<keyword evidence="4 10" id="KW-1133">Transmembrane helix</keyword>
<dbReference type="GO" id="GO:0046872">
    <property type="term" value="F:metal ion binding"/>
    <property type="evidence" value="ECO:0007669"/>
    <property type="project" value="UniProtKB-KW"/>
</dbReference>
<comment type="subcellular location">
    <subcellularLocation>
        <location evidence="1 10">Cell membrane</location>
        <topology evidence="1 10">Multi-pass membrane protein</topology>
    </subcellularLocation>
</comment>
<accession>A0A1I0DSU0</accession>
<dbReference type="AlphaFoldDB" id="A0A1I0DSU0"/>
<feature type="binding site" evidence="10">
    <location>
        <position position="79"/>
    </location>
    <ligand>
        <name>Na(+)</name>
        <dbReference type="ChEBI" id="CHEBI:29101"/>
        <note>structural</note>
    </ligand>
</feature>
<gene>
    <name evidence="10" type="primary">fluC</name>
    <name evidence="10" type="synonym">crcB</name>
    <name evidence="11" type="ORF">SAMN05216389_109125</name>
</gene>
<evidence type="ECO:0000256" key="2">
    <source>
        <dbReference type="ARBA" id="ARBA00022475"/>
    </source>
</evidence>
<feature type="transmembrane region" description="Helical" evidence="10">
    <location>
        <begin position="96"/>
        <end position="118"/>
    </location>
</feature>
<dbReference type="EMBL" id="FOHE01000009">
    <property type="protein sequence ID" value="SET35271.1"/>
    <property type="molecule type" value="Genomic_DNA"/>
</dbReference>
<dbReference type="GO" id="GO:0140114">
    <property type="term" value="P:cellular detoxification of fluoride"/>
    <property type="evidence" value="ECO:0007669"/>
    <property type="project" value="UniProtKB-UniRule"/>
</dbReference>
<keyword evidence="10" id="KW-0915">Sodium</keyword>